<comment type="caution">
    <text evidence="2">The sequence shown here is derived from an EMBL/GenBank/DDBJ whole genome shotgun (WGS) entry which is preliminary data.</text>
</comment>
<dbReference type="EMBL" id="MRVG01000001">
    <property type="protein sequence ID" value="PMB73097.1"/>
    <property type="molecule type" value="Genomic_DNA"/>
</dbReference>
<evidence type="ECO:0000256" key="1">
    <source>
        <dbReference type="SAM" id="SignalP"/>
    </source>
</evidence>
<organism evidence="2 3">
    <name type="scientific">Beauveria bassiana</name>
    <name type="common">White muscardine disease fungus</name>
    <name type="synonym">Tritirachium shiotae</name>
    <dbReference type="NCBI Taxonomy" id="176275"/>
    <lineage>
        <taxon>Eukaryota</taxon>
        <taxon>Fungi</taxon>
        <taxon>Dikarya</taxon>
        <taxon>Ascomycota</taxon>
        <taxon>Pezizomycotina</taxon>
        <taxon>Sordariomycetes</taxon>
        <taxon>Hypocreomycetidae</taxon>
        <taxon>Hypocreales</taxon>
        <taxon>Cordycipitaceae</taxon>
        <taxon>Beauveria</taxon>
    </lineage>
</organism>
<name>A0A2N6P0P9_BEABA</name>
<proteinExistence type="predicted"/>
<evidence type="ECO:0000313" key="3">
    <source>
        <dbReference type="Proteomes" id="UP000235728"/>
    </source>
</evidence>
<feature type="signal peptide" evidence="1">
    <location>
        <begin position="1"/>
        <end position="19"/>
    </location>
</feature>
<dbReference type="AlphaFoldDB" id="A0A2N6P0P9"/>
<gene>
    <name evidence="2" type="ORF">BM221_000516</name>
</gene>
<protein>
    <submittedName>
        <fullName evidence="2">Uncharacterized protein</fullName>
    </submittedName>
</protein>
<dbReference type="Proteomes" id="UP000235728">
    <property type="component" value="Unassembled WGS sequence"/>
</dbReference>
<feature type="chain" id="PRO_5014924738" evidence="1">
    <location>
        <begin position="20"/>
        <end position="155"/>
    </location>
</feature>
<reference evidence="2 3" key="1">
    <citation type="journal article" date="2016" name="Appl. Microbiol. Biotechnol.">
        <title>Characterization of T-DNA insertion mutants with decreased virulence in the entomopathogenic fungus Beauveria bassiana JEF-007.</title>
        <authorList>
            <person name="Kim S."/>
            <person name="Lee S.J."/>
            <person name="Nai Y.S."/>
            <person name="Yu J.S."/>
            <person name="Lee M.R."/>
            <person name="Yang Y.T."/>
            <person name="Kim J.S."/>
        </authorList>
    </citation>
    <scope>NUCLEOTIDE SEQUENCE [LARGE SCALE GENOMIC DNA]</scope>
    <source>
        <strain evidence="2 3">JEF-007</strain>
    </source>
</reference>
<keyword evidence="1" id="KW-0732">Signal</keyword>
<evidence type="ECO:0000313" key="2">
    <source>
        <dbReference type="EMBL" id="PMB73097.1"/>
    </source>
</evidence>
<sequence>MKLSLIFTTLLVAAAAAAAATAPPSFGVPMPTPPPVPKPLPACSKTVDTAVGAAGAAIKMFLARAGSKVSHLDEAIHAGNTCFKREIGCGVGPADGALPRPGQLDCSGTIDKGLKYAVAALRAGFSVMLPTGYDRGVKEGLKCFRETLGCKKDEA</sequence>
<accession>A0A2N6P0P9</accession>